<name>A0AAV4BRX6_9GAST</name>
<accession>A0AAV4BRX6</accession>
<gene>
    <name evidence="2" type="ORF">PoB_004840800</name>
</gene>
<dbReference type="AlphaFoldDB" id="A0AAV4BRX6"/>
<keyword evidence="1" id="KW-1133">Transmembrane helix</keyword>
<feature type="transmembrane region" description="Helical" evidence="1">
    <location>
        <begin position="26"/>
        <end position="50"/>
    </location>
</feature>
<keyword evidence="3" id="KW-1185">Reference proteome</keyword>
<sequence>MKTFHLLASVILNVPGKGVPKLQSAIASLTAVMASAAIGIEVFGAPTKALYEYEQELRVTIGNSAFNKRFLYLSGITCCLSLFIKILYAL</sequence>
<keyword evidence="1" id="KW-0812">Transmembrane</keyword>
<protein>
    <submittedName>
        <fullName evidence="2">Uncharacterized protein</fullName>
    </submittedName>
</protein>
<keyword evidence="1" id="KW-0472">Membrane</keyword>
<feature type="transmembrane region" description="Helical" evidence="1">
    <location>
        <begin position="70"/>
        <end position="88"/>
    </location>
</feature>
<dbReference type="Proteomes" id="UP000735302">
    <property type="component" value="Unassembled WGS sequence"/>
</dbReference>
<organism evidence="2 3">
    <name type="scientific">Plakobranchus ocellatus</name>
    <dbReference type="NCBI Taxonomy" id="259542"/>
    <lineage>
        <taxon>Eukaryota</taxon>
        <taxon>Metazoa</taxon>
        <taxon>Spiralia</taxon>
        <taxon>Lophotrochozoa</taxon>
        <taxon>Mollusca</taxon>
        <taxon>Gastropoda</taxon>
        <taxon>Heterobranchia</taxon>
        <taxon>Euthyneura</taxon>
        <taxon>Panpulmonata</taxon>
        <taxon>Sacoglossa</taxon>
        <taxon>Placobranchoidea</taxon>
        <taxon>Plakobranchidae</taxon>
        <taxon>Plakobranchus</taxon>
    </lineage>
</organism>
<reference evidence="2 3" key="1">
    <citation type="journal article" date="2021" name="Elife">
        <title>Chloroplast acquisition without the gene transfer in kleptoplastic sea slugs, Plakobranchus ocellatus.</title>
        <authorList>
            <person name="Maeda T."/>
            <person name="Takahashi S."/>
            <person name="Yoshida T."/>
            <person name="Shimamura S."/>
            <person name="Takaki Y."/>
            <person name="Nagai Y."/>
            <person name="Toyoda A."/>
            <person name="Suzuki Y."/>
            <person name="Arimoto A."/>
            <person name="Ishii H."/>
            <person name="Satoh N."/>
            <person name="Nishiyama T."/>
            <person name="Hasebe M."/>
            <person name="Maruyama T."/>
            <person name="Minagawa J."/>
            <person name="Obokata J."/>
            <person name="Shigenobu S."/>
        </authorList>
    </citation>
    <scope>NUCLEOTIDE SEQUENCE [LARGE SCALE GENOMIC DNA]</scope>
</reference>
<evidence type="ECO:0000313" key="3">
    <source>
        <dbReference type="Proteomes" id="UP000735302"/>
    </source>
</evidence>
<evidence type="ECO:0000313" key="2">
    <source>
        <dbReference type="EMBL" id="GFO21903.1"/>
    </source>
</evidence>
<proteinExistence type="predicted"/>
<dbReference type="EMBL" id="BLXT01005312">
    <property type="protein sequence ID" value="GFO21903.1"/>
    <property type="molecule type" value="Genomic_DNA"/>
</dbReference>
<evidence type="ECO:0000256" key="1">
    <source>
        <dbReference type="SAM" id="Phobius"/>
    </source>
</evidence>
<comment type="caution">
    <text evidence="2">The sequence shown here is derived from an EMBL/GenBank/DDBJ whole genome shotgun (WGS) entry which is preliminary data.</text>
</comment>